<proteinExistence type="predicted"/>
<dbReference type="GO" id="GO:0008295">
    <property type="term" value="P:spermidine biosynthetic process"/>
    <property type="evidence" value="ECO:0007669"/>
    <property type="project" value="UniProtKB-KW"/>
</dbReference>
<keyword evidence="5" id="KW-0745">Spermidine biosynthesis</keyword>
<dbReference type="PANTHER" id="PTHR33866">
    <property type="entry name" value="S-ADENOSYLMETHIONINE DECARBOXYLASE PROENZYME"/>
    <property type="match status" value="1"/>
</dbReference>
<accession>A0A2H3KFL5</accession>
<dbReference type="InterPro" id="IPR016067">
    <property type="entry name" value="S-AdoMet_deCO2ase_core"/>
</dbReference>
<dbReference type="AlphaFoldDB" id="A0A2H3KFL5"/>
<evidence type="ECO:0000256" key="5">
    <source>
        <dbReference type="ARBA" id="ARBA00023066"/>
    </source>
</evidence>
<keyword evidence="8" id="KW-0456">Lyase</keyword>
<evidence type="ECO:0000313" key="11">
    <source>
        <dbReference type="EMBL" id="PDV96459.1"/>
    </source>
</evidence>
<evidence type="ECO:0000256" key="3">
    <source>
        <dbReference type="ARBA" id="ARBA00022793"/>
    </source>
</evidence>
<comment type="cofactor">
    <cofactor evidence="1">
        <name>pyruvate</name>
        <dbReference type="ChEBI" id="CHEBI:15361"/>
    </cofactor>
</comment>
<organism evidence="11 12">
    <name type="scientific">Candidatus Chloroploca asiatica</name>
    <dbReference type="NCBI Taxonomy" id="1506545"/>
    <lineage>
        <taxon>Bacteria</taxon>
        <taxon>Bacillati</taxon>
        <taxon>Chloroflexota</taxon>
        <taxon>Chloroflexia</taxon>
        <taxon>Chloroflexales</taxon>
        <taxon>Chloroflexineae</taxon>
        <taxon>Oscillochloridaceae</taxon>
        <taxon>Candidatus Chloroploca</taxon>
    </lineage>
</organism>
<dbReference type="SUPFAM" id="SSF56276">
    <property type="entry name" value="S-adenosylmethionine decarboxylase"/>
    <property type="match status" value="1"/>
</dbReference>
<evidence type="ECO:0000256" key="4">
    <source>
        <dbReference type="ARBA" id="ARBA00022813"/>
    </source>
</evidence>
<evidence type="ECO:0000256" key="2">
    <source>
        <dbReference type="ARBA" id="ARBA00022691"/>
    </source>
</evidence>
<dbReference type="GO" id="GO:0005829">
    <property type="term" value="C:cytosol"/>
    <property type="evidence" value="ECO:0007669"/>
    <property type="project" value="TreeGrafter"/>
</dbReference>
<keyword evidence="4" id="KW-0068">Autocatalytic cleavage</keyword>
<dbReference type="Pfam" id="PF02675">
    <property type="entry name" value="AdoMet_dc"/>
    <property type="match status" value="1"/>
</dbReference>
<keyword evidence="9" id="KW-0704">Schiff base</keyword>
<keyword evidence="12" id="KW-1185">Reference proteome</keyword>
<dbReference type="EMBL" id="LYXE01000200">
    <property type="protein sequence ID" value="PDV96459.1"/>
    <property type="molecule type" value="Genomic_DNA"/>
</dbReference>
<keyword evidence="7" id="KW-0865">Zymogen</keyword>
<evidence type="ECO:0008006" key="13">
    <source>
        <dbReference type="Google" id="ProtNLM"/>
    </source>
</evidence>
<dbReference type="RefSeq" id="WP_172451309.1">
    <property type="nucleotide sequence ID" value="NZ_LYXE01000200.1"/>
</dbReference>
<evidence type="ECO:0000256" key="10">
    <source>
        <dbReference type="ARBA" id="ARBA00023317"/>
    </source>
</evidence>
<keyword evidence="6" id="KW-0620">Polyamine biosynthesis</keyword>
<gene>
    <name evidence="11" type="ORF">A9Q02_07120</name>
</gene>
<dbReference type="GO" id="GO:0004014">
    <property type="term" value="F:adenosylmethionine decarboxylase activity"/>
    <property type="evidence" value="ECO:0007669"/>
    <property type="project" value="InterPro"/>
</dbReference>
<evidence type="ECO:0000313" key="12">
    <source>
        <dbReference type="Proteomes" id="UP000220922"/>
    </source>
</evidence>
<dbReference type="Proteomes" id="UP000220922">
    <property type="component" value="Unassembled WGS sequence"/>
</dbReference>
<evidence type="ECO:0000256" key="6">
    <source>
        <dbReference type="ARBA" id="ARBA00023115"/>
    </source>
</evidence>
<sequence>MSRDVYGVHLTMRLGAIANQEALDNEAAVNGFLIDLVRRLDMRILAGPLAGREDGPPDHAGCSGVVILYESHAAIHTYPHLGQAFLDVFSCKPFDPILAEEVIEQHFGSYEIIERQVADRGIHWERDVKRELHMWQTQR</sequence>
<evidence type="ECO:0000256" key="1">
    <source>
        <dbReference type="ARBA" id="ARBA00001928"/>
    </source>
</evidence>
<name>A0A2H3KFL5_9CHLR</name>
<reference evidence="11 12" key="1">
    <citation type="submission" date="2016-05" db="EMBL/GenBank/DDBJ databases">
        <authorList>
            <person name="Lavstsen T."/>
            <person name="Jespersen J.S."/>
        </authorList>
    </citation>
    <scope>NUCLEOTIDE SEQUENCE [LARGE SCALE GENOMIC DNA]</scope>
    <source>
        <strain evidence="11 12">B7-9</strain>
    </source>
</reference>
<comment type="caution">
    <text evidence="11">The sequence shown here is derived from an EMBL/GenBank/DDBJ whole genome shotgun (WGS) entry which is preliminary data.</text>
</comment>
<protein>
    <recommendedName>
        <fullName evidence="13">S-adenosylmethionine decarboxylase</fullName>
    </recommendedName>
</protein>
<evidence type="ECO:0000256" key="8">
    <source>
        <dbReference type="ARBA" id="ARBA00023239"/>
    </source>
</evidence>
<dbReference type="Gene3D" id="3.60.90.10">
    <property type="entry name" value="S-adenosylmethionine decarboxylase"/>
    <property type="match status" value="1"/>
</dbReference>
<keyword evidence="2" id="KW-0949">S-adenosyl-L-methionine</keyword>
<dbReference type="InterPro" id="IPR003826">
    <property type="entry name" value="AdoMetDC_fam_prok"/>
</dbReference>
<evidence type="ECO:0000256" key="9">
    <source>
        <dbReference type="ARBA" id="ARBA00023270"/>
    </source>
</evidence>
<evidence type="ECO:0000256" key="7">
    <source>
        <dbReference type="ARBA" id="ARBA00023145"/>
    </source>
</evidence>
<dbReference type="PANTHER" id="PTHR33866:SF2">
    <property type="entry name" value="S-ADENOSYLMETHIONINE DECARBOXYLASE PROENZYME"/>
    <property type="match status" value="1"/>
</dbReference>
<keyword evidence="10" id="KW-0670">Pyruvate</keyword>
<keyword evidence="3" id="KW-0210">Decarboxylase</keyword>